<dbReference type="InterPro" id="IPR050410">
    <property type="entry name" value="CCR4/nocturin_mRNA_transcr"/>
</dbReference>
<evidence type="ECO:0000256" key="1">
    <source>
        <dbReference type="SAM" id="MobiDB-lite"/>
    </source>
</evidence>
<feature type="compositionally biased region" description="Polar residues" evidence="1">
    <location>
        <begin position="65"/>
        <end position="74"/>
    </location>
</feature>
<dbReference type="GO" id="GO:0000175">
    <property type="term" value="F:3'-5'-RNA exonuclease activity"/>
    <property type="evidence" value="ECO:0007669"/>
    <property type="project" value="TreeGrafter"/>
</dbReference>
<evidence type="ECO:0000313" key="2">
    <source>
        <dbReference type="EMBL" id="SGZ58388.1"/>
    </source>
</evidence>
<name>A0A1L0DP99_9ASCO</name>
<dbReference type="PANTHER" id="PTHR12121:SF36">
    <property type="entry name" value="ENDONUCLEASE_EXONUCLEASE_PHOSPHATASE DOMAIN-CONTAINING PROTEIN"/>
    <property type="match status" value="1"/>
</dbReference>
<feature type="compositionally biased region" description="Basic and acidic residues" evidence="1">
    <location>
        <begin position="111"/>
        <end position="121"/>
    </location>
</feature>
<reference evidence="2 3" key="1">
    <citation type="submission" date="2016-10" db="EMBL/GenBank/DDBJ databases">
        <authorList>
            <person name="de Groot N.N."/>
        </authorList>
    </citation>
    <scope>NUCLEOTIDE SEQUENCE [LARGE SCALE GENOMIC DNA]</scope>
    <source>
        <strain evidence="2 3">PYCC 4715</strain>
    </source>
</reference>
<proteinExistence type="predicted"/>
<protein>
    <submittedName>
        <fullName evidence="2">CIC11C00000005708</fullName>
    </submittedName>
</protein>
<feature type="region of interest" description="Disordered" evidence="1">
    <location>
        <begin position="47"/>
        <end position="138"/>
    </location>
</feature>
<gene>
    <name evidence="2" type="ORF">SAMEA4029009_CIC11G00000005708</name>
</gene>
<dbReference type="AlphaFoldDB" id="A0A1L0DP99"/>
<accession>A0A1L0DP99</accession>
<sequence length="449" mass="50715">MSLIKVQRRKLFLIALAAAFVMVCFFTSSSSLDVSKLDFNTVSGLFDPRPEELDTDLQDKDAADVSSNKASTKKPSSEKVNPEIYLGDNSEYDQYEELPKTNAEDPDMEDEGKKETGKNMDDSNPGAAGVPANIPEPRYPDVPRLAELKIAKPLRFRIYSHNIKNGEKRDLVPGETPWDTRRLDIVGSIKLHMAPNMIIVLQEALEFQLSYILAQLNLFNENDESEWIALGGGRIDGKSKGEYVPIILRKSEWDIIYTDTFWLNNGETRTAVAGWDAKYPRICTYGTLKNKESGAYLNMFNTHFDHKGDTARIESARLLMNKMDTINEWPSLLSGDLNSKPDDKTHQQLISGLRDVHNLASSYNKYGHREFTVTGFLGARYSKGERIDYIFAPSTTRKLSEDKCPDNLKIYIQLESYSVLHSKYGGTYMSDHRPLMAQFTLGGCNTKKS</sequence>
<dbReference type="SUPFAM" id="SSF56219">
    <property type="entry name" value="DNase I-like"/>
    <property type="match status" value="1"/>
</dbReference>
<dbReference type="InterPro" id="IPR036691">
    <property type="entry name" value="Endo/exonu/phosph_ase_sf"/>
</dbReference>
<feature type="compositionally biased region" description="Basic and acidic residues" evidence="1">
    <location>
        <begin position="48"/>
        <end position="63"/>
    </location>
</feature>
<dbReference type="PANTHER" id="PTHR12121">
    <property type="entry name" value="CARBON CATABOLITE REPRESSOR PROTEIN 4"/>
    <property type="match status" value="1"/>
</dbReference>
<dbReference type="Proteomes" id="UP000182259">
    <property type="component" value="Chromosome VI"/>
</dbReference>
<dbReference type="CDD" id="cd09083">
    <property type="entry name" value="EEP-1"/>
    <property type="match status" value="1"/>
</dbReference>
<organism evidence="2 3">
    <name type="scientific">Sungouiella intermedia</name>
    <dbReference type="NCBI Taxonomy" id="45354"/>
    <lineage>
        <taxon>Eukaryota</taxon>
        <taxon>Fungi</taxon>
        <taxon>Dikarya</taxon>
        <taxon>Ascomycota</taxon>
        <taxon>Saccharomycotina</taxon>
        <taxon>Pichiomycetes</taxon>
        <taxon>Metschnikowiaceae</taxon>
        <taxon>Sungouiella</taxon>
    </lineage>
</organism>
<dbReference type="EMBL" id="LT635769">
    <property type="protein sequence ID" value="SGZ58388.1"/>
    <property type="molecule type" value="Genomic_DNA"/>
</dbReference>
<evidence type="ECO:0000313" key="3">
    <source>
        <dbReference type="Proteomes" id="UP000182259"/>
    </source>
</evidence>
<dbReference type="Gene3D" id="3.60.10.10">
    <property type="entry name" value="Endonuclease/exonuclease/phosphatase"/>
    <property type="match status" value="1"/>
</dbReference>